<dbReference type="RefSeq" id="WP_011025863.1">
    <property type="nucleotide sequence ID" value="NZ_ABXP02000082.1"/>
</dbReference>
<evidence type="ECO:0000259" key="7">
    <source>
        <dbReference type="SMART" id="SM00842"/>
    </source>
</evidence>
<evidence type="ECO:0000313" key="8">
    <source>
        <dbReference type="EMBL" id="KKC29390.1"/>
    </source>
</evidence>
<dbReference type="PANTHER" id="PTHR32432:SF4">
    <property type="entry name" value="CELL DIVISION PROTEIN FTSA"/>
    <property type="match status" value="1"/>
</dbReference>
<protein>
    <recommendedName>
        <fullName evidence="5 6">Cell division protein FtsA</fullName>
    </recommendedName>
</protein>
<dbReference type="Gene3D" id="3.30.1490.110">
    <property type="match status" value="1"/>
</dbReference>
<dbReference type="CDD" id="cd24048">
    <property type="entry name" value="ASKHA_NBD_FtsA"/>
    <property type="match status" value="1"/>
</dbReference>
<dbReference type="Proteomes" id="UP000010146">
    <property type="component" value="Unassembled WGS sequence"/>
</dbReference>
<evidence type="ECO:0000256" key="2">
    <source>
        <dbReference type="ARBA" id="ARBA00022618"/>
    </source>
</evidence>
<comment type="subunit">
    <text evidence="5">Self-interacts. Interacts with FtsZ.</text>
</comment>
<evidence type="ECO:0000313" key="9">
    <source>
        <dbReference type="Proteomes" id="UP000010146"/>
    </source>
</evidence>
<dbReference type="Pfam" id="PF02491">
    <property type="entry name" value="SHS2_FTSA"/>
    <property type="match status" value="1"/>
</dbReference>
<dbReference type="AlphaFoldDB" id="A0A0F5PLB1"/>
<dbReference type="EMBL" id="ABXP02000082">
    <property type="protein sequence ID" value="KKC29390.1"/>
    <property type="molecule type" value="Genomic_DNA"/>
</dbReference>
<reference evidence="8 9" key="1">
    <citation type="submission" date="2008-07" db="EMBL/GenBank/DDBJ databases">
        <authorList>
            <person name="Gonzalez J."/>
            <person name="Sokolova T."/>
            <person name="Ferriera S."/>
            <person name="Johnson J."/>
            <person name="Kravitz S."/>
            <person name="Beeson K."/>
            <person name="Sutton G."/>
            <person name="Rogers Y.-H."/>
            <person name="Friedman R."/>
            <person name="Frazier M."/>
            <person name="Venter J.C."/>
        </authorList>
    </citation>
    <scope>NUCLEOTIDE SEQUENCE [LARGE SCALE GENOMIC DNA]</scope>
    <source>
        <strain evidence="8 9">DSM 12653</strain>
    </source>
</reference>
<keyword evidence="4 5" id="KW-0131">Cell cycle</keyword>
<keyword evidence="1 5" id="KW-1003">Cell membrane</keyword>
<keyword evidence="3 5" id="KW-0472">Membrane</keyword>
<name>A0A0F5PLB1_9THEO</name>
<dbReference type="GO" id="GO:0043093">
    <property type="term" value="P:FtsZ-dependent cytokinesis"/>
    <property type="evidence" value="ECO:0007669"/>
    <property type="project" value="UniProtKB-UniRule"/>
</dbReference>
<dbReference type="Gene3D" id="3.30.420.40">
    <property type="match status" value="2"/>
</dbReference>
<proteinExistence type="inferred from homology"/>
<dbReference type="GO" id="GO:0009898">
    <property type="term" value="C:cytoplasmic side of plasma membrane"/>
    <property type="evidence" value="ECO:0007669"/>
    <property type="project" value="UniProtKB-UniRule"/>
</dbReference>
<keyword evidence="2 5" id="KW-0132">Cell division</keyword>
<dbReference type="GO" id="GO:0032153">
    <property type="term" value="C:cell division site"/>
    <property type="evidence" value="ECO:0007669"/>
    <property type="project" value="UniProtKB-UniRule"/>
</dbReference>
<sequence>MGDLIVGLDIGTSKVCTIIGEGDKTGELHIVGIGYYPSTGVKKGIIVDIDETAYSIQKSVEQAERMANRKISSVYLKIYGGLTTIYKNNGVVAVSREDREITRQDVERVLQAAKIIALPSDKQIIDVIPLEYIVDGYGEIKDPVGMSGIRLEVNAAVVTGSVTAIQNMEKCVRKAGLEIDGIIVGPLATSEAVLLKDEKELGVALIDVGAGVTDISVFKNGGLIYSSMIAVGGWHITNDLSVGLKISFEEAENIKKKYGTLEKVDPDRLEPIKIASLAGKSKTTTDINEIADIIEARVSELLTLVYERLEEAGVLEDIVTNVVITGGGISFLKGSVELAQKIFDRNVRIGSPQNIGVATPIYSAGVGVVKYVYNNRRFMYPSTSTDKKEKKNSRLLDKLKEIFSDFWA</sequence>
<organism evidence="8 9">
    <name type="scientific">Caldanaerobacter subterraneus subsp. pacificus DSM 12653</name>
    <dbReference type="NCBI Taxonomy" id="391606"/>
    <lineage>
        <taxon>Bacteria</taxon>
        <taxon>Bacillati</taxon>
        <taxon>Bacillota</taxon>
        <taxon>Clostridia</taxon>
        <taxon>Thermoanaerobacterales</taxon>
        <taxon>Thermoanaerobacteraceae</taxon>
        <taxon>Caldanaerobacter</taxon>
    </lineage>
</organism>
<accession>A0A0F5PLB1</accession>
<evidence type="ECO:0000256" key="1">
    <source>
        <dbReference type="ARBA" id="ARBA00022475"/>
    </source>
</evidence>
<evidence type="ECO:0000256" key="5">
    <source>
        <dbReference type="HAMAP-Rule" id="MF_02033"/>
    </source>
</evidence>
<reference evidence="8 9" key="2">
    <citation type="journal article" date="2015" name="BMC Genomics">
        <title>Analysis of three genomes within the thermophilic bacterial species Caldanaerobacter subterraneus with a focus on carbon monoxide dehydrogenase evolution and hydrolase diversity.</title>
        <authorList>
            <person name="Sant'Anna F.H."/>
            <person name="Lebedinsky A.V."/>
            <person name="Sokolova T.G."/>
            <person name="Robb F.T."/>
            <person name="Gonzalez J.M."/>
        </authorList>
    </citation>
    <scope>NUCLEOTIDE SEQUENCE [LARGE SCALE GENOMIC DNA]</scope>
    <source>
        <strain evidence="8 9">DSM 12653</strain>
    </source>
</reference>
<dbReference type="NCBIfam" id="TIGR01174">
    <property type="entry name" value="ftsA"/>
    <property type="match status" value="1"/>
</dbReference>
<reference evidence="9" key="3">
    <citation type="submission" date="2015-02" db="EMBL/GenBank/DDBJ databases">
        <title>Genome analysis of three genomes within the thermophilic hydrogenogenic bacterial species Caldanaerobacter subterraneus.</title>
        <authorList>
            <person name="Sant'Anna F.H."/>
            <person name="Lebedinsky A."/>
            <person name="Sokolova T."/>
            <person name="Robb F.T."/>
            <person name="Gonzalez J.M."/>
        </authorList>
    </citation>
    <scope>NUCLEOTIDE SEQUENCE [LARGE SCALE GENOMIC DNA]</scope>
    <source>
        <strain evidence="9">DSM 12653</strain>
    </source>
</reference>
<comment type="subcellular location">
    <subcellularLocation>
        <location evidence="5">Cell membrane</location>
        <topology evidence="5">Peripheral membrane protein</topology>
        <orientation evidence="5">Cytoplasmic side</orientation>
    </subcellularLocation>
    <text evidence="5">Localizes to the Z ring in an FtsZ-dependent manner. Targeted to the membrane through a conserved C-terminal amphipathic helix.</text>
</comment>
<dbReference type="SMART" id="SM00842">
    <property type="entry name" value="FtsA"/>
    <property type="match status" value="1"/>
</dbReference>
<evidence type="ECO:0000256" key="6">
    <source>
        <dbReference type="PIRNR" id="PIRNR003101"/>
    </source>
</evidence>
<comment type="function">
    <text evidence="5 6">Cell division protein that is involved in the assembly of the Z ring. May serve as a membrane anchor for the Z ring.</text>
</comment>
<dbReference type="HAMAP" id="MF_02033">
    <property type="entry name" value="FtsA"/>
    <property type="match status" value="1"/>
</dbReference>
<dbReference type="InterPro" id="IPR050696">
    <property type="entry name" value="FtsA/MreB"/>
</dbReference>
<evidence type="ECO:0000256" key="4">
    <source>
        <dbReference type="ARBA" id="ARBA00023306"/>
    </source>
</evidence>
<dbReference type="PIRSF" id="PIRSF003101">
    <property type="entry name" value="FtsA"/>
    <property type="match status" value="1"/>
</dbReference>
<feature type="domain" description="SHS2" evidence="7">
    <location>
        <begin position="5"/>
        <end position="193"/>
    </location>
</feature>
<dbReference type="PANTHER" id="PTHR32432">
    <property type="entry name" value="CELL DIVISION PROTEIN FTSA-RELATED"/>
    <property type="match status" value="1"/>
</dbReference>
<gene>
    <name evidence="5" type="primary">ftsA</name>
    <name evidence="8" type="ORF">CDSM653_01515</name>
</gene>
<dbReference type="SUPFAM" id="SSF53067">
    <property type="entry name" value="Actin-like ATPase domain"/>
    <property type="match status" value="2"/>
</dbReference>
<comment type="caution">
    <text evidence="8">The sequence shown here is derived from an EMBL/GenBank/DDBJ whole genome shotgun (WGS) entry which is preliminary data.</text>
</comment>
<dbReference type="InterPro" id="IPR003494">
    <property type="entry name" value="SHS2_FtsA"/>
</dbReference>
<comment type="similarity">
    <text evidence="5 6">Belongs to the FtsA/MreB family.</text>
</comment>
<evidence type="ECO:0000256" key="3">
    <source>
        <dbReference type="ARBA" id="ARBA00023136"/>
    </source>
</evidence>
<dbReference type="InterPro" id="IPR043129">
    <property type="entry name" value="ATPase_NBD"/>
</dbReference>
<dbReference type="Pfam" id="PF14450">
    <property type="entry name" value="FtsA"/>
    <property type="match status" value="2"/>
</dbReference>
<dbReference type="InterPro" id="IPR020823">
    <property type="entry name" value="Cell_div_FtsA"/>
</dbReference>